<dbReference type="Proteomes" id="UP000001479">
    <property type="component" value="Chromosome"/>
</dbReference>
<dbReference type="KEGG" id="sid:M164_0898"/>
<accession>C4KFZ6</accession>
<dbReference type="HOGENOM" id="CLU_2393035_0_0_2"/>
<reference evidence="1 2" key="1">
    <citation type="journal article" date="2009" name="Proc. Natl. Acad. Sci. U.S.A.">
        <title>Biogeography of the Sulfolobus islandicus pan-genome.</title>
        <authorList>
            <person name="Reno M.L."/>
            <person name="Held N.L."/>
            <person name="Fields C.J."/>
            <person name="Burke P.V."/>
            <person name="Whitaker R.J."/>
        </authorList>
    </citation>
    <scope>NUCLEOTIDE SEQUENCE [LARGE SCALE GENOMIC DNA]</scope>
    <source>
        <strain evidence="2">M.16.4 / Kamchatka #3</strain>
    </source>
</reference>
<dbReference type="EMBL" id="CP001402">
    <property type="protein sequence ID" value="ACR41510.1"/>
    <property type="molecule type" value="Genomic_DNA"/>
</dbReference>
<evidence type="ECO:0000313" key="1">
    <source>
        <dbReference type="EMBL" id="ACR41510.1"/>
    </source>
</evidence>
<sequence length="93" mass="11028">MEQLLTKEIDFLDRTIYTRKELSVKVNEAFFLTLKLLAQQKNVTVRELVESALYNYLKDVLPEELNDKLKETITTVELNETDKKVLKKFFTEK</sequence>
<proteinExistence type="predicted"/>
<dbReference type="AlphaFoldDB" id="C4KFZ6"/>
<dbReference type="GeneID" id="7941121"/>
<gene>
    <name evidence="1" type="ordered locus">M164_0898</name>
</gene>
<name>C4KFZ6_SACI6</name>
<evidence type="ECO:0000313" key="2">
    <source>
        <dbReference type="Proteomes" id="UP000001479"/>
    </source>
</evidence>
<protein>
    <submittedName>
        <fullName evidence="1">Uncharacterized protein</fullName>
    </submittedName>
</protein>
<dbReference type="RefSeq" id="WP_012735783.1">
    <property type="nucleotide sequence ID" value="NC_012726.1"/>
</dbReference>
<organism evidence="1 2">
    <name type="scientific">Saccharolobus islandicus (strain M.16.4 / Kamchatka #3)</name>
    <name type="common">Sulfolobus islandicus</name>
    <dbReference type="NCBI Taxonomy" id="426118"/>
    <lineage>
        <taxon>Archaea</taxon>
        <taxon>Thermoproteota</taxon>
        <taxon>Thermoprotei</taxon>
        <taxon>Sulfolobales</taxon>
        <taxon>Sulfolobaceae</taxon>
        <taxon>Saccharolobus</taxon>
    </lineage>
</organism>